<name>A0A1B6F6X5_9HEMI</name>
<feature type="non-terminal residue" evidence="2">
    <location>
        <position position="1"/>
    </location>
</feature>
<feature type="region of interest" description="Disordered" evidence="1">
    <location>
        <begin position="79"/>
        <end position="98"/>
    </location>
</feature>
<dbReference type="EMBL" id="GECZ01023763">
    <property type="protein sequence ID" value="JAS46006.1"/>
    <property type="molecule type" value="Transcribed_RNA"/>
</dbReference>
<gene>
    <name evidence="2" type="ORF">g.25417</name>
</gene>
<feature type="compositionally biased region" description="Basic and acidic residues" evidence="1">
    <location>
        <begin position="1"/>
        <end position="28"/>
    </location>
</feature>
<dbReference type="AlphaFoldDB" id="A0A1B6F6X5"/>
<reference evidence="2" key="1">
    <citation type="submission" date="2015-11" db="EMBL/GenBank/DDBJ databases">
        <title>De novo transcriptome assembly of four potential Pierce s Disease insect vectors from Arizona vineyards.</title>
        <authorList>
            <person name="Tassone E.E."/>
        </authorList>
    </citation>
    <scope>NUCLEOTIDE SEQUENCE</scope>
</reference>
<organism evidence="2">
    <name type="scientific">Cuerna arida</name>
    <dbReference type="NCBI Taxonomy" id="1464854"/>
    <lineage>
        <taxon>Eukaryota</taxon>
        <taxon>Metazoa</taxon>
        <taxon>Ecdysozoa</taxon>
        <taxon>Arthropoda</taxon>
        <taxon>Hexapoda</taxon>
        <taxon>Insecta</taxon>
        <taxon>Pterygota</taxon>
        <taxon>Neoptera</taxon>
        <taxon>Paraneoptera</taxon>
        <taxon>Hemiptera</taxon>
        <taxon>Auchenorrhyncha</taxon>
        <taxon>Membracoidea</taxon>
        <taxon>Cicadellidae</taxon>
        <taxon>Cicadellinae</taxon>
        <taxon>Proconiini</taxon>
        <taxon>Cuerna</taxon>
    </lineage>
</organism>
<feature type="non-terminal residue" evidence="2">
    <location>
        <position position="225"/>
    </location>
</feature>
<protein>
    <submittedName>
        <fullName evidence="2">Uncharacterized protein</fullName>
    </submittedName>
</protein>
<evidence type="ECO:0000313" key="2">
    <source>
        <dbReference type="EMBL" id="JAS46006.1"/>
    </source>
</evidence>
<proteinExistence type="predicted"/>
<feature type="compositionally biased region" description="Polar residues" evidence="1">
    <location>
        <begin position="79"/>
        <end position="96"/>
    </location>
</feature>
<sequence>PESYNNRREQTHYRREEHDNYSREEPDMMKPIIVKLEGNDKRQVSMGGGYSENKPSSYPKSTRPRSELPPRFQRIKQSGIHQDEVSQQMSLQSSSIHEVAKKKEESLYSNNLKNTDIDQSNSIISPLGPGQLVAAGRAQQQAGLSHYEEFSFDPLSIESKEQMYYDPTGMIQAFDLNLSLEEALNMQRPLMVDASLSSQLEPNLSPQFEHVPVPAPDLQNMSANV</sequence>
<evidence type="ECO:0000256" key="1">
    <source>
        <dbReference type="SAM" id="MobiDB-lite"/>
    </source>
</evidence>
<accession>A0A1B6F6X5</accession>
<feature type="region of interest" description="Disordered" evidence="1">
    <location>
        <begin position="1"/>
        <end position="71"/>
    </location>
</feature>